<dbReference type="AlphaFoldDB" id="A0A2K9EE89"/>
<dbReference type="Proteomes" id="UP000233742">
    <property type="component" value="Chromosome"/>
</dbReference>
<evidence type="ECO:0000313" key="2">
    <source>
        <dbReference type="Proteomes" id="UP000233742"/>
    </source>
</evidence>
<keyword evidence="2" id="KW-1185">Reference proteome</keyword>
<dbReference type="OrthoDB" id="8283038at2"/>
<dbReference type="RefSeq" id="WP_101459284.1">
    <property type="nucleotide sequence ID" value="NZ_CP025408.1"/>
</dbReference>
<evidence type="ECO:0000313" key="1">
    <source>
        <dbReference type="EMBL" id="AUH32609.1"/>
    </source>
</evidence>
<proteinExistence type="predicted"/>
<sequence length="672" mass="71263">MFKIQAAEEAIWHFIGLFHIVEERGRLRTEYDRISVKQSDDESGPIEPMDIATGYPFVPASFIPNIKYVPPATPMDALAEAPGYPQTEIAADLPASATQVPSTSVPLPAAATAPAPLHYQPPEFYVPPVINWVLPPPGSIAVVIVQQNILVDDDRINPDSYSGHLVSSEKILAKLDGLVDQSGLLGIALNIARPADEGAFIEMVDAFATAAAPEAIDDAAMVSTRHGEDAQGQYLNGEAVDERPDVGALLPKYRQPEPAEDEDEALTEEQLNAGKTADAMTVAGGEVEAGQQDVILGNNTLVNQTAITSGWIAAPVMAVGGDVYSYTIISQTNTWSDADELAGDIAAADAADPTLALNYSTYAHYSNPMPDREGDGEQPQYWVTATVQGSLISVNWVEQYNIVTDNEIISATLQADQTMMIMGENGALNEVSLTELGTQYDLIIIDGHIINLNSIHQSNVMLDDDMIMVSGGDGAMISSGDNLMVNDSSIVQVGDASINAADDDYVQVLETAANGEVILPESVLNDPAFQDLDVVRVLHIQGDLVSVNMISQQNVLGDADQVELFLGEMADQGAEVEIVSGSNVMINSATIAEIGVDSEIYVGGEVYSDALLHQAELISTDDPLMAGAAELASEAVLFLAEGMLNEDAGEAEFTPIGSDAAVSADAMETVLS</sequence>
<evidence type="ECO:0008006" key="3">
    <source>
        <dbReference type="Google" id="ProtNLM"/>
    </source>
</evidence>
<gene>
    <name evidence="1" type="ORF">CUV01_03735</name>
</gene>
<organism evidence="1 2">
    <name type="scientific">Paracoccus tegillarcae</name>
    <dbReference type="NCBI Taxonomy" id="1529068"/>
    <lineage>
        <taxon>Bacteria</taxon>
        <taxon>Pseudomonadati</taxon>
        <taxon>Pseudomonadota</taxon>
        <taxon>Alphaproteobacteria</taxon>
        <taxon>Rhodobacterales</taxon>
        <taxon>Paracoccaceae</taxon>
        <taxon>Paracoccus</taxon>
    </lineage>
</organism>
<name>A0A2K9EE89_9RHOB</name>
<reference evidence="1 2" key="1">
    <citation type="submission" date="2017-12" db="EMBL/GenBank/DDBJ databases">
        <authorList>
            <person name="Hurst M.R.H."/>
        </authorList>
    </citation>
    <scope>NUCLEOTIDE SEQUENCE [LARGE SCALE GENOMIC DNA]</scope>
    <source>
        <strain evidence="1 2">BM15</strain>
    </source>
</reference>
<accession>A0A2K9EE89</accession>
<dbReference type="EMBL" id="CP025408">
    <property type="protein sequence ID" value="AUH32609.1"/>
    <property type="molecule type" value="Genomic_DNA"/>
</dbReference>
<dbReference type="KEGG" id="paro:CUV01_03735"/>
<protein>
    <recommendedName>
        <fullName evidence="3">Type I secretion protein</fullName>
    </recommendedName>
</protein>